<evidence type="ECO:0000313" key="7">
    <source>
        <dbReference type="Proteomes" id="UP000234585"/>
    </source>
</evidence>
<keyword evidence="5" id="KW-0539">Nucleus</keyword>
<accession>A0A2I2F0Q6</accession>
<dbReference type="PANTHER" id="PTHR47660:SF2">
    <property type="entry name" value="TRANSCRIPTION FACTOR WITH C2H2 AND ZN(2)-CYS(6) DNA BINDING DOMAIN (EUROFUNG)"/>
    <property type="match status" value="1"/>
</dbReference>
<dbReference type="GO" id="GO:0046872">
    <property type="term" value="F:metal ion binding"/>
    <property type="evidence" value="ECO:0007669"/>
    <property type="project" value="UniProtKB-KW"/>
</dbReference>
<reference evidence="6 7" key="1">
    <citation type="submission" date="2017-12" db="EMBL/GenBank/DDBJ databases">
        <authorList>
            <consortium name="DOE Joint Genome Institute"/>
            <person name="Haridas S."/>
            <person name="Kjaerbolling I."/>
            <person name="Vesth T.C."/>
            <person name="Frisvad J.C."/>
            <person name="Nybo J.L."/>
            <person name="Theobald S."/>
            <person name="Kuo A."/>
            <person name="Bowyer P."/>
            <person name="Matsuda Y."/>
            <person name="Mondo S."/>
            <person name="Lyhne E.K."/>
            <person name="Kogle M.E."/>
            <person name="Clum A."/>
            <person name="Lipzen A."/>
            <person name="Salamov A."/>
            <person name="Ngan C.Y."/>
            <person name="Daum C."/>
            <person name="Chiniquy J."/>
            <person name="Barry K."/>
            <person name="LaButti K."/>
            <person name="Simmons B.A."/>
            <person name="Magnuson J.K."/>
            <person name="Mortensen U.H."/>
            <person name="Larsen T.O."/>
            <person name="Grigoriev I.V."/>
            <person name="Baker S.E."/>
            <person name="Andersen M.R."/>
            <person name="Nordberg H.P."/>
            <person name="Cantor M.N."/>
            <person name="Hua S.X."/>
        </authorList>
    </citation>
    <scope>NUCLEOTIDE SEQUENCE [LARGE SCALE GENOMIC DNA]</scope>
    <source>
        <strain evidence="6 7">CBS 102.13</strain>
    </source>
</reference>
<keyword evidence="4" id="KW-0804">Transcription</keyword>
<dbReference type="PANTHER" id="PTHR47660">
    <property type="entry name" value="TRANSCRIPTION FACTOR WITH C2H2 AND ZN(2)-CYS(6) DNA BINDING DOMAIN (EUROFUNG)-RELATED-RELATED"/>
    <property type="match status" value="1"/>
</dbReference>
<dbReference type="RefSeq" id="XP_024668225.1">
    <property type="nucleotide sequence ID" value="XM_024816962.1"/>
</dbReference>
<keyword evidence="1" id="KW-0479">Metal-binding</keyword>
<keyword evidence="2" id="KW-0862">Zinc</keyword>
<evidence type="ECO:0008006" key="8">
    <source>
        <dbReference type="Google" id="ProtNLM"/>
    </source>
</evidence>
<dbReference type="OrthoDB" id="40579at2759"/>
<dbReference type="STRING" id="41067.A0A2I2F0Q6"/>
<dbReference type="AlphaFoldDB" id="A0A2I2F0Q6"/>
<keyword evidence="7" id="KW-1185">Reference proteome</keyword>
<name>A0A2I2F0Q6_ASPCN</name>
<evidence type="ECO:0000256" key="5">
    <source>
        <dbReference type="ARBA" id="ARBA00023242"/>
    </source>
</evidence>
<dbReference type="EMBL" id="KZ559183">
    <property type="protein sequence ID" value="PLB34213.1"/>
    <property type="molecule type" value="Genomic_DNA"/>
</dbReference>
<proteinExistence type="predicted"/>
<evidence type="ECO:0000256" key="4">
    <source>
        <dbReference type="ARBA" id="ARBA00023163"/>
    </source>
</evidence>
<evidence type="ECO:0000256" key="1">
    <source>
        <dbReference type="ARBA" id="ARBA00022723"/>
    </source>
</evidence>
<evidence type="ECO:0000256" key="3">
    <source>
        <dbReference type="ARBA" id="ARBA00023015"/>
    </source>
</evidence>
<sequence>MVVASSASTASSSALREVGCDVYGLIRSSMLAKLENDRKFPCELQLYQAFLLHLELELWHDEDEPFCRAGRLANIIPRFLLRQARETRSDATKVPDWGDSPADLDRKWLATRFCVYDNQLSMTLGIKTSTSFSAYRWPSPQPKSLWLAQSAVEWRRVYPSHSHEYTPRVTDLLSSLPGITIAKGFVDRDLTVKLVFHLLGGLIIDHKSSSQIFARGSIETGPSSVQERERELKSAIRNFDHAFRNDICASNIGSFIVSYLTMTLSVSIEDIEILFGRAGYEESKEISQLMENWVKTAGAREAIWNAGQMLRLIKYLGRLTSFQVVMAYHAGLVLFAYSVLTRGQGQIPSEYGLPNAVLNGGEDGGVDAFIQHGLADPTLQGDFRGTQRMSIPLRDTENLIDIVCEIILNRTCTCEDISPQLVNGLVKLLKAKMSSSRLPPAGSLLLYDVDAELGMVHQWTGVV</sequence>
<organism evidence="6 7">
    <name type="scientific">Aspergillus candidus</name>
    <dbReference type="NCBI Taxonomy" id="41067"/>
    <lineage>
        <taxon>Eukaryota</taxon>
        <taxon>Fungi</taxon>
        <taxon>Dikarya</taxon>
        <taxon>Ascomycota</taxon>
        <taxon>Pezizomycotina</taxon>
        <taxon>Eurotiomycetes</taxon>
        <taxon>Eurotiomycetidae</taxon>
        <taxon>Eurotiales</taxon>
        <taxon>Aspergillaceae</taxon>
        <taxon>Aspergillus</taxon>
        <taxon>Aspergillus subgen. Circumdati</taxon>
    </lineage>
</organism>
<evidence type="ECO:0000256" key="2">
    <source>
        <dbReference type="ARBA" id="ARBA00022833"/>
    </source>
</evidence>
<evidence type="ECO:0000313" key="6">
    <source>
        <dbReference type="EMBL" id="PLB34213.1"/>
    </source>
</evidence>
<protein>
    <recommendedName>
        <fullName evidence="8">Transcription factor domain-containing protein</fullName>
    </recommendedName>
</protein>
<gene>
    <name evidence="6" type="ORF">BDW47DRAFT_129216</name>
</gene>
<dbReference type="Proteomes" id="UP000234585">
    <property type="component" value="Unassembled WGS sequence"/>
</dbReference>
<dbReference type="GeneID" id="36524122"/>
<keyword evidence="3" id="KW-0805">Transcription regulation</keyword>